<dbReference type="InterPro" id="IPR052907">
    <property type="entry name" value="Beta-lactamase/esterase"/>
</dbReference>
<evidence type="ECO:0000313" key="4">
    <source>
        <dbReference type="EMBL" id="CAB4821863.1"/>
    </source>
</evidence>
<dbReference type="Gene3D" id="3.40.710.10">
    <property type="entry name" value="DD-peptidase/beta-lactamase superfamily"/>
    <property type="match status" value="1"/>
</dbReference>
<accession>A0A6J6ZMS0</accession>
<dbReference type="InterPro" id="IPR001466">
    <property type="entry name" value="Beta-lactam-related"/>
</dbReference>
<organism evidence="4">
    <name type="scientific">freshwater metagenome</name>
    <dbReference type="NCBI Taxonomy" id="449393"/>
    <lineage>
        <taxon>unclassified sequences</taxon>
        <taxon>metagenomes</taxon>
        <taxon>ecological metagenomes</taxon>
    </lineage>
</organism>
<feature type="domain" description="Beta-lactamase-related" evidence="1">
    <location>
        <begin position="27"/>
        <end position="358"/>
    </location>
</feature>
<dbReference type="AlphaFoldDB" id="A0A6J6ZMS0"/>
<dbReference type="PANTHER" id="PTHR43319:SF3">
    <property type="entry name" value="BETA-LACTAMASE-RELATED DOMAIN-CONTAINING PROTEIN"/>
    <property type="match status" value="1"/>
</dbReference>
<evidence type="ECO:0000313" key="3">
    <source>
        <dbReference type="EMBL" id="CAB4780003.1"/>
    </source>
</evidence>
<sequence>MVEVQGFVQPGFESVKEAFAANFATDFEVGASVAVMHRGKMVVDIWGGHTDIERTTPWDENTLINVWSTTKTQMFLCVLILADEGKLSLDDPVAKHWPEFAANGKEDVLVRHLMSHTSGLSGWEETIVKTDLYDHEKCSSLLAAQAPWWEPGTKSGYHAMTQGYLLGELVKRVTGMSLGNFFRSRVAEPLGADFHIGVPAHVEERIASVIPATQGLPPNVDADSLFARTMLNPKMDARFSWTPEWRRCESPAANGQGNARSVALTQSIISHGGSINGQTFLSKETVEKIFDVQAEGRDQVLMSPIKLGIGYGLKSRHSPISPNERACFWGGWGGSLCVNDLEAELTFAYVMNRMGDGTVGDNRAGGPLMATFMSLAKL</sequence>
<dbReference type="PANTHER" id="PTHR43319">
    <property type="entry name" value="BETA-LACTAMASE-RELATED"/>
    <property type="match status" value="1"/>
</dbReference>
<evidence type="ECO:0000313" key="5">
    <source>
        <dbReference type="EMBL" id="CAB4872473.1"/>
    </source>
</evidence>
<dbReference type="EMBL" id="CAEZZP010000101">
    <property type="protein sequence ID" value="CAB4780003.1"/>
    <property type="molecule type" value="Genomic_DNA"/>
</dbReference>
<dbReference type="EMBL" id="CAEZYH010000060">
    <property type="protein sequence ID" value="CAB4724278.1"/>
    <property type="molecule type" value="Genomic_DNA"/>
</dbReference>
<dbReference type="EMBL" id="CAFBMF010000053">
    <property type="protein sequence ID" value="CAB4901236.1"/>
    <property type="molecule type" value="Genomic_DNA"/>
</dbReference>
<evidence type="ECO:0000313" key="2">
    <source>
        <dbReference type="EMBL" id="CAB4724278.1"/>
    </source>
</evidence>
<dbReference type="SUPFAM" id="SSF56601">
    <property type="entry name" value="beta-lactamase/transpeptidase-like"/>
    <property type="match status" value="1"/>
</dbReference>
<evidence type="ECO:0000313" key="6">
    <source>
        <dbReference type="EMBL" id="CAB4901236.1"/>
    </source>
</evidence>
<dbReference type="Pfam" id="PF00144">
    <property type="entry name" value="Beta-lactamase"/>
    <property type="match status" value="1"/>
</dbReference>
<evidence type="ECO:0000259" key="1">
    <source>
        <dbReference type="Pfam" id="PF00144"/>
    </source>
</evidence>
<dbReference type="EMBL" id="CAFAAL010000259">
    <property type="protein sequence ID" value="CAB4821863.1"/>
    <property type="molecule type" value="Genomic_DNA"/>
</dbReference>
<proteinExistence type="predicted"/>
<name>A0A6J6ZMS0_9ZZZZ</name>
<dbReference type="InterPro" id="IPR012338">
    <property type="entry name" value="Beta-lactam/transpept-like"/>
</dbReference>
<dbReference type="EMBL" id="CAFBLJ010000052">
    <property type="protein sequence ID" value="CAB4872473.1"/>
    <property type="molecule type" value="Genomic_DNA"/>
</dbReference>
<protein>
    <submittedName>
        <fullName evidence="4">Unannotated protein</fullName>
    </submittedName>
</protein>
<gene>
    <name evidence="2" type="ORF">UFOPK2658_01284</name>
    <name evidence="3" type="ORF">UFOPK2880_01375</name>
    <name evidence="4" type="ORF">UFOPK3004_01875</name>
    <name evidence="5" type="ORF">UFOPK3304_01081</name>
    <name evidence="6" type="ORF">UFOPK3494_00945</name>
</gene>
<reference evidence="4" key="1">
    <citation type="submission" date="2020-05" db="EMBL/GenBank/DDBJ databases">
        <authorList>
            <person name="Chiriac C."/>
            <person name="Salcher M."/>
            <person name="Ghai R."/>
            <person name="Kavagutti S V."/>
        </authorList>
    </citation>
    <scope>NUCLEOTIDE SEQUENCE</scope>
</reference>